<reference evidence="11 12" key="1">
    <citation type="submission" date="2014-07" db="EMBL/GenBank/DDBJ databases">
        <title>Methanogenic archaea and the global carbon cycle.</title>
        <authorList>
            <person name="Henriksen J.R."/>
            <person name="Luke J."/>
            <person name="Reinhart S."/>
            <person name="Benedict M.N."/>
            <person name="Youngblut N.D."/>
            <person name="Metcalf M.E."/>
            <person name="Whitaker R.J."/>
            <person name="Metcalf W.W."/>
        </authorList>
    </citation>
    <scope>NUCLEOTIDE SEQUENCE [LARGE SCALE GENOMIC DNA]</scope>
    <source>
        <strain evidence="11 12">LYC</strain>
    </source>
</reference>
<dbReference type="PANTHER" id="PTHR24960">
    <property type="entry name" value="PHOTOSYSTEM I IRON-SULFUR CENTER-RELATED"/>
    <property type="match status" value="1"/>
</dbReference>
<sequence length="108" mass="12184">MEVKQIFIYKKRSIKIEFGELTWILISGFDSKKQSEYNKECYLNKEWKLMVAKVNKEECTGCGTCVDECPVEAIIIDEDEGCAVVDEDECVDCGACEDVCPIGAIKVE</sequence>
<evidence type="ECO:0000259" key="10">
    <source>
        <dbReference type="PROSITE" id="PS51379"/>
    </source>
</evidence>
<dbReference type="GO" id="GO:0046872">
    <property type="term" value="F:metal ion binding"/>
    <property type="evidence" value="ECO:0007669"/>
    <property type="project" value="UniProtKB-UniRule"/>
</dbReference>
<evidence type="ECO:0000256" key="2">
    <source>
        <dbReference type="ARBA" id="ARBA00003532"/>
    </source>
</evidence>
<comment type="cofactor">
    <cofactor evidence="1 9">
        <name>[4Fe-4S] cluster</name>
        <dbReference type="ChEBI" id="CHEBI:49883"/>
    </cofactor>
</comment>
<keyword evidence="7 9" id="KW-0408">Iron</keyword>
<keyword evidence="4 9" id="KW-0004">4Fe-4S</keyword>
<dbReference type="PATRIC" id="fig|1434114.4.peg.2693"/>
<dbReference type="EMBL" id="CP009513">
    <property type="protein sequence ID" value="AKB68666.1"/>
    <property type="molecule type" value="Genomic_DNA"/>
</dbReference>
<dbReference type="PANTHER" id="PTHR24960:SF79">
    <property type="entry name" value="PHOTOSYSTEM I IRON-SULFUR CENTER"/>
    <property type="match status" value="1"/>
</dbReference>
<dbReference type="Gene3D" id="3.30.70.20">
    <property type="match status" value="2"/>
</dbReference>
<feature type="domain" description="4Fe-4S ferredoxin-type" evidence="10">
    <location>
        <begin position="50"/>
        <end position="79"/>
    </location>
</feature>
<dbReference type="InterPro" id="IPR017900">
    <property type="entry name" value="4Fe4S_Fe_S_CS"/>
</dbReference>
<comment type="function">
    <text evidence="2 9">Ferredoxins are iron-sulfur proteins that transfer electrons in a wide variety of metabolic reactions.</text>
</comment>
<keyword evidence="8 9" id="KW-0411">Iron-sulfur</keyword>
<dbReference type="HOGENOM" id="CLU_2191051_0_0_2"/>
<dbReference type="AlphaFoldDB" id="A0A0E3LWF2"/>
<protein>
    <recommendedName>
        <fullName evidence="9">Ferredoxin</fullName>
    </recommendedName>
</protein>
<dbReference type="InterPro" id="IPR050157">
    <property type="entry name" value="PSI_iron-sulfur_center"/>
</dbReference>
<keyword evidence="3 9" id="KW-0813">Transport</keyword>
<dbReference type="InterPro" id="IPR000813">
    <property type="entry name" value="7Fe_ferredoxin"/>
</dbReference>
<dbReference type="PRINTS" id="PR00354">
    <property type="entry name" value="7FE8SFRDOXIN"/>
</dbReference>
<dbReference type="InterPro" id="IPR017896">
    <property type="entry name" value="4Fe4S_Fe-S-bd"/>
</dbReference>
<evidence type="ECO:0000256" key="6">
    <source>
        <dbReference type="ARBA" id="ARBA00022982"/>
    </source>
</evidence>
<organism evidence="11 12">
    <name type="scientific">Methanosarcina mazei LYC</name>
    <dbReference type="NCBI Taxonomy" id="1434114"/>
    <lineage>
        <taxon>Archaea</taxon>
        <taxon>Methanobacteriati</taxon>
        <taxon>Methanobacteriota</taxon>
        <taxon>Stenosarchaea group</taxon>
        <taxon>Methanomicrobia</taxon>
        <taxon>Methanosarcinales</taxon>
        <taxon>Methanosarcinaceae</taxon>
        <taxon>Methanosarcina</taxon>
    </lineage>
</organism>
<evidence type="ECO:0000256" key="8">
    <source>
        <dbReference type="ARBA" id="ARBA00023014"/>
    </source>
</evidence>
<evidence type="ECO:0000256" key="4">
    <source>
        <dbReference type="ARBA" id="ARBA00022485"/>
    </source>
</evidence>
<dbReference type="GO" id="GO:0051539">
    <property type="term" value="F:4 iron, 4 sulfur cluster binding"/>
    <property type="evidence" value="ECO:0007669"/>
    <property type="project" value="UniProtKB-UniRule"/>
</dbReference>
<dbReference type="GO" id="GO:0009055">
    <property type="term" value="F:electron transfer activity"/>
    <property type="evidence" value="ECO:0007669"/>
    <property type="project" value="UniProtKB-UniRule"/>
</dbReference>
<evidence type="ECO:0000313" key="11">
    <source>
        <dbReference type="EMBL" id="AKB68666.1"/>
    </source>
</evidence>
<evidence type="ECO:0000256" key="7">
    <source>
        <dbReference type="ARBA" id="ARBA00023004"/>
    </source>
</evidence>
<keyword evidence="5 9" id="KW-0479">Metal-binding</keyword>
<proteinExistence type="predicted"/>
<name>A0A0E3LWF2_METMZ</name>
<keyword evidence="6 9" id="KW-0249">Electron transport</keyword>
<evidence type="ECO:0000256" key="3">
    <source>
        <dbReference type="ARBA" id="ARBA00022448"/>
    </source>
</evidence>
<dbReference type="GO" id="GO:0016491">
    <property type="term" value="F:oxidoreductase activity"/>
    <property type="evidence" value="ECO:0007669"/>
    <property type="project" value="UniProtKB-ARBA"/>
</dbReference>
<dbReference type="Pfam" id="PF14697">
    <property type="entry name" value="Fer4_21"/>
    <property type="match status" value="1"/>
</dbReference>
<gene>
    <name evidence="11" type="ORF">MSMAL_2123</name>
</gene>
<evidence type="ECO:0000313" key="12">
    <source>
        <dbReference type="Proteomes" id="UP000033063"/>
    </source>
</evidence>
<evidence type="ECO:0000256" key="5">
    <source>
        <dbReference type="ARBA" id="ARBA00022723"/>
    </source>
</evidence>
<feature type="domain" description="4Fe-4S ferredoxin-type" evidence="10">
    <location>
        <begin position="81"/>
        <end position="108"/>
    </location>
</feature>
<dbReference type="PROSITE" id="PS51379">
    <property type="entry name" value="4FE4S_FER_2"/>
    <property type="match status" value="2"/>
</dbReference>
<dbReference type="SUPFAM" id="SSF54862">
    <property type="entry name" value="4Fe-4S ferredoxins"/>
    <property type="match status" value="1"/>
</dbReference>
<evidence type="ECO:0000256" key="9">
    <source>
        <dbReference type="RuleBase" id="RU365098"/>
    </source>
</evidence>
<dbReference type="PROSITE" id="PS00198">
    <property type="entry name" value="4FE4S_FER_1"/>
    <property type="match status" value="1"/>
</dbReference>
<dbReference type="Proteomes" id="UP000033063">
    <property type="component" value="Chromosome"/>
</dbReference>
<accession>A0A0E3LWF2</accession>
<evidence type="ECO:0000256" key="1">
    <source>
        <dbReference type="ARBA" id="ARBA00001966"/>
    </source>
</evidence>